<dbReference type="HOGENOM" id="CLU_103259_1_1_5"/>
<dbReference type="EMBL" id="CP001016">
    <property type="protein sequence ID" value="ACB95928.1"/>
    <property type="molecule type" value="Genomic_DNA"/>
</dbReference>
<feature type="transmembrane region" description="Helical" evidence="1">
    <location>
        <begin position="57"/>
        <end position="76"/>
    </location>
</feature>
<evidence type="ECO:0000313" key="2">
    <source>
        <dbReference type="EMBL" id="ACB95928.1"/>
    </source>
</evidence>
<dbReference type="RefSeq" id="WP_012385281.1">
    <property type="nucleotide sequence ID" value="NC_010581.1"/>
</dbReference>
<proteinExistence type="predicted"/>
<evidence type="ECO:0008006" key="4">
    <source>
        <dbReference type="Google" id="ProtNLM"/>
    </source>
</evidence>
<dbReference type="Proteomes" id="UP000001695">
    <property type="component" value="Chromosome"/>
</dbReference>
<reference evidence="2 3" key="2">
    <citation type="journal article" date="2010" name="J. Bacteriol.">
        <title>Complete genome sequence of Beijerinckia indica subsp. indica.</title>
        <authorList>
            <person name="Tamas I."/>
            <person name="Dedysh S.N."/>
            <person name="Liesack W."/>
            <person name="Stott M.B."/>
            <person name="Alam M."/>
            <person name="Murrell J.C."/>
            <person name="Dunfield P.F."/>
        </authorList>
    </citation>
    <scope>NUCLEOTIDE SEQUENCE [LARGE SCALE GENOMIC DNA]</scope>
    <source>
        <strain evidence="3">ATCC 9039 / DSM 1715 / NCIMB 8712</strain>
    </source>
</reference>
<reference evidence="3" key="1">
    <citation type="submission" date="2008-03" db="EMBL/GenBank/DDBJ databases">
        <title>Complete sequence of chromosome of Beijerinckia indica subsp. indica ATCC 9039.</title>
        <authorList>
            <consortium name="US DOE Joint Genome Institute"/>
            <person name="Copeland A."/>
            <person name="Lucas S."/>
            <person name="Lapidus A."/>
            <person name="Glavina del Rio T."/>
            <person name="Dalin E."/>
            <person name="Tice H."/>
            <person name="Bruce D."/>
            <person name="Goodwin L."/>
            <person name="Pitluck S."/>
            <person name="LaButti K."/>
            <person name="Schmutz J."/>
            <person name="Larimer F."/>
            <person name="Land M."/>
            <person name="Hauser L."/>
            <person name="Kyrpides N."/>
            <person name="Mikhailova N."/>
            <person name="Dunfield P.F."/>
            <person name="Dedysh S.N."/>
            <person name="Liesack W."/>
            <person name="Saw J.H."/>
            <person name="Alam M."/>
            <person name="Chen Y."/>
            <person name="Murrell J.C."/>
            <person name="Richardson P."/>
        </authorList>
    </citation>
    <scope>NUCLEOTIDE SEQUENCE [LARGE SCALE GENOMIC DNA]</scope>
    <source>
        <strain evidence="3">ATCC 9039 / DSM 1715 / NCIMB 8712</strain>
    </source>
</reference>
<evidence type="ECO:0000313" key="3">
    <source>
        <dbReference type="Proteomes" id="UP000001695"/>
    </source>
</evidence>
<keyword evidence="1" id="KW-0812">Transmembrane</keyword>
<sequence length="173" mass="20070">MSDPDAGLSPLRRLLLWLAQGLVLFYLLLDAVVAPLFRPIADWFARLALVLRLERLIADLSPYMILFLLAVPFGLAEPAKIYGLYLIGAGHVLSGIVTLVGAYLVSFVVVERIYHAGEVKLRYIRWFAFVMDWLIHYRDRLRAFVQSTRIWAYFQEIKREIRGWIADFRLSRD</sequence>
<dbReference type="STRING" id="395963.Bind_2315"/>
<dbReference type="OrthoDB" id="7356231at2"/>
<feature type="transmembrane region" description="Helical" evidence="1">
    <location>
        <begin position="14"/>
        <end position="37"/>
    </location>
</feature>
<keyword evidence="3" id="KW-1185">Reference proteome</keyword>
<dbReference type="AlphaFoldDB" id="B2IHE3"/>
<protein>
    <recommendedName>
        <fullName evidence="4">Transmembrane protein</fullName>
    </recommendedName>
</protein>
<accession>B2IHE3</accession>
<gene>
    <name evidence="2" type="ordered locus">Bind_2315</name>
</gene>
<dbReference type="KEGG" id="bid:Bind_2315"/>
<dbReference type="eggNOG" id="ENOG50337ST">
    <property type="taxonomic scope" value="Bacteria"/>
</dbReference>
<keyword evidence="1" id="KW-1133">Transmembrane helix</keyword>
<feature type="transmembrane region" description="Helical" evidence="1">
    <location>
        <begin position="82"/>
        <end position="110"/>
    </location>
</feature>
<name>B2IHE3_BEII9</name>
<evidence type="ECO:0000256" key="1">
    <source>
        <dbReference type="SAM" id="Phobius"/>
    </source>
</evidence>
<organism evidence="2 3">
    <name type="scientific">Beijerinckia indica subsp. indica (strain ATCC 9039 / DSM 1715 / NCIMB 8712)</name>
    <dbReference type="NCBI Taxonomy" id="395963"/>
    <lineage>
        <taxon>Bacteria</taxon>
        <taxon>Pseudomonadati</taxon>
        <taxon>Pseudomonadota</taxon>
        <taxon>Alphaproteobacteria</taxon>
        <taxon>Hyphomicrobiales</taxon>
        <taxon>Beijerinckiaceae</taxon>
        <taxon>Beijerinckia</taxon>
    </lineage>
</organism>
<keyword evidence="1" id="KW-0472">Membrane</keyword>